<dbReference type="Gene3D" id="3.30.70.270">
    <property type="match status" value="1"/>
</dbReference>
<reference evidence="3 4" key="1">
    <citation type="submission" date="2016-10" db="EMBL/GenBank/DDBJ databases">
        <authorList>
            <person name="de Groot N.N."/>
        </authorList>
    </citation>
    <scope>NUCLEOTIDE SEQUENCE [LARGE SCALE GENOMIC DNA]</scope>
    <source>
        <strain evidence="3 4">DSM 14045</strain>
    </source>
</reference>
<dbReference type="PANTHER" id="PTHR33121:SF70">
    <property type="entry name" value="SIGNALING PROTEIN YKOW"/>
    <property type="match status" value="1"/>
</dbReference>
<dbReference type="SUPFAM" id="SSF55785">
    <property type="entry name" value="PYP-like sensor domain (PAS domain)"/>
    <property type="match status" value="1"/>
</dbReference>
<dbReference type="SMART" id="SM00052">
    <property type="entry name" value="EAL"/>
    <property type="match status" value="1"/>
</dbReference>
<dbReference type="InterPro" id="IPR000014">
    <property type="entry name" value="PAS"/>
</dbReference>
<dbReference type="InterPro" id="IPR043128">
    <property type="entry name" value="Rev_trsase/Diguanyl_cyclase"/>
</dbReference>
<proteinExistence type="predicted"/>
<dbReference type="InterPro" id="IPR035919">
    <property type="entry name" value="EAL_sf"/>
</dbReference>
<dbReference type="RefSeq" id="WP_074717414.1">
    <property type="nucleotide sequence ID" value="NZ_FNPG01000015.1"/>
</dbReference>
<feature type="domain" description="GGDEF" evidence="2">
    <location>
        <begin position="706"/>
        <end position="826"/>
    </location>
</feature>
<dbReference type="NCBIfam" id="TIGR00229">
    <property type="entry name" value="sensory_box"/>
    <property type="match status" value="1"/>
</dbReference>
<dbReference type="AlphaFoldDB" id="A0A1H3J9M6"/>
<evidence type="ECO:0000259" key="2">
    <source>
        <dbReference type="PROSITE" id="PS50887"/>
    </source>
</evidence>
<protein>
    <submittedName>
        <fullName evidence="3">PAS domain S-box-containing protein/diguanylate cyclase (GGDEF) domain-containing protein</fullName>
    </submittedName>
</protein>
<evidence type="ECO:0000259" key="1">
    <source>
        <dbReference type="PROSITE" id="PS50883"/>
    </source>
</evidence>
<dbReference type="PROSITE" id="PS50887">
    <property type="entry name" value="GGDEF"/>
    <property type="match status" value="1"/>
</dbReference>
<dbReference type="STRING" id="1122142.SAMN02910414_01389"/>
<dbReference type="Gene3D" id="3.20.20.450">
    <property type="entry name" value="EAL domain"/>
    <property type="match status" value="1"/>
</dbReference>
<dbReference type="OrthoDB" id="9805474at2"/>
<dbReference type="InterPro" id="IPR035965">
    <property type="entry name" value="PAS-like_dom_sf"/>
</dbReference>
<dbReference type="Gene3D" id="3.30.450.20">
    <property type="entry name" value="PAS domain"/>
    <property type="match status" value="1"/>
</dbReference>
<keyword evidence="4" id="KW-1185">Reference proteome</keyword>
<evidence type="ECO:0000313" key="4">
    <source>
        <dbReference type="Proteomes" id="UP000183918"/>
    </source>
</evidence>
<dbReference type="Pfam" id="PF00990">
    <property type="entry name" value="GGDEF"/>
    <property type="match status" value="1"/>
</dbReference>
<sequence length="826" mass="96519">MEKYNNISEYVVDNIENAIKEGWVKVYYQPVIRSLTGALCGMESLARWIDPMKGFLSPNKFIEPLEQAQKIYILDCYVVERVCRDIHDRMEKKLPVVPVSVNFSRQDFFMCDMLDVVEKNAMKYDIPRDFIHIEITESMMVTDSQMMKKIIDSFQNAGYEVWMDDFGSGYSSLTMLKNFEFKLIKLDMDFLSDFSQKAKDIVRAMVGMAKDLDIRTLAEGVETEDEAQFLKEIGCGKIQGYYYGKPAPLNEMFRNLEEKGISIDTRGVRQFYEAACKYIRSSDVPIEIVECDGKKYRTLFMNKAYMEQIFEDYPSLEEADDRIYNTTSPLLTKYQEFVELMKKTRQEEHFYYTVGNCYLYFRAKIIAEYKGKYLLKGTITNIGTSSYIAKREELDGRIIALHHIFSVVHHIDLKNNTMTPLVGKYKYSVNHMDKSLSIQQRIQDFLEGKIFPSDKKRAEDFLNLKNLEKRLKKTESGIISDVFKVMQEDGSYTNEEILVMIIPGTHSSELLLCMKDYRDLNSNVDSWFAKKIKNADIETKEFANIFKSLVWKSNIKFFWKGLDRKYLGMSQAFLEYFGLKSMNELIGKRLSETHWYVYEEKIEEEENAVLKLGNKIVRSSRRCIINGKYKNVYVSMQPYYEKGKIVGIVGYFEDIDEIGVRDNICTQKKTMNLQNNIYDPLTGLLNVHGFMDALYDYSIRYERERLEYGLIVIKNKNHKRIIDSYGQDVGEKLVLLMTNKMQNLLDYDCVLSYSKDSIFLVLVSTDKKERLEKIARKICKAVNSIKEVEKVPVTIVMEYEYLLRSDEGVTDENIFAKIIDKFAKND</sequence>
<dbReference type="PROSITE" id="PS50883">
    <property type="entry name" value="EAL"/>
    <property type="match status" value="1"/>
</dbReference>
<feature type="domain" description="EAL" evidence="1">
    <location>
        <begin position="8"/>
        <end position="260"/>
    </location>
</feature>
<dbReference type="SUPFAM" id="SSF55073">
    <property type="entry name" value="Nucleotide cyclase"/>
    <property type="match status" value="1"/>
</dbReference>
<dbReference type="GO" id="GO:0071111">
    <property type="term" value="F:cyclic-guanylate-specific phosphodiesterase activity"/>
    <property type="evidence" value="ECO:0007669"/>
    <property type="project" value="InterPro"/>
</dbReference>
<evidence type="ECO:0000313" key="3">
    <source>
        <dbReference type="EMBL" id="SDY36720.1"/>
    </source>
</evidence>
<dbReference type="Pfam" id="PF00563">
    <property type="entry name" value="EAL"/>
    <property type="match status" value="1"/>
</dbReference>
<dbReference type="PANTHER" id="PTHR33121">
    <property type="entry name" value="CYCLIC DI-GMP PHOSPHODIESTERASE PDEF"/>
    <property type="match status" value="1"/>
</dbReference>
<dbReference type="Proteomes" id="UP000183918">
    <property type="component" value="Unassembled WGS sequence"/>
</dbReference>
<name>A0A1H3J9M6_9FIRM</name>
<dbReference type="InterPro" id="IPR029787">
    <property type="entry name" value="Nucleotide_cyclase"/>
</dbReference>
<gene>
    <name evidence="3" type="ORF">SAMN02910414_01389</name>
</gene>
<dbReference type="InterPro" id="IPR050706">
    <property type="entry name" value="Cyclic-di-GMP_PDE-like"/>
</dbReference>
<dbReference type="CDD" id="cd01948">
    <property type="entry name" value="EAL"/>
    <property type="match status" value="1"/>
</dbReference>
<organism evidence="3 4">
    <name type="scientific">Lachnobacterium bovis DSM 14045</name>
    <dbReference type="NCBI Taxonomy" id="1122142"/>
    <lineage>
        <taxon>Bacteria</taxon>
        <taxon>Bacillati</taxon>
        <taxon>Bacillota</taxon>
        <taxon>Clostridia</taxon>
        <taxon>Lachnospirales</taxon>
        <taxon>Lachnospiraceae</taxon>
        <taxon>Lachnobacterium</taxon>
    </lineage>
</organism>
<dbReference type="InterPro" id="IPR001633">
    <property type="entry name" value="EAL_dom"/>
</dbReference>
<dbReference type="InterPro" id="IPR000160">
    <property type="entry name" value="GGDEF_dom"/>
</dbReference>
<accession>A0A1H3J9M6</accession>
<dbReference type="SUPFAM" id="SSF141868">
    <property type="entry name" value="EAL domain-like"/>
    <property type="match status" value="1"/>
</dbReference>
<dbReference type="EMBL" id="FNPG01000015">
    <property type="protein sequence ID" value="SDY36720.1"/>
    <property type="molecule type" value="Genomic_DNA"/>
</dbReference>